<dbReference type="AlphaFoldDB" id="A0A496PMH8"/>
<gene>
    <name evidence="1" type="ORF">DWQ67_02615</name>
</gene>
<dbReference type="Gene3D" id="3.60.21.10">
    <property type="match status" value="1"/>
</dbReference>
<keyword evidence="2" id="KW-1185">Reference proteome</keyword>
<protein>
    <recommendedName>
        <fullName evidence="3">Calcineurin-like phosphoesterase domain-containing protein</fullName>
    </recommendedName>
</protein>
<dbReference type="SUPFAM" id="SSF56300">
    <property type="entry name" value="Metallo-dependent phosphatases"/>
    <property type="match status" value="1"/>
</dbReference>
<sequence length="330" mass="36125">MTVPALSDQYVPDLRSSATVQVFADNQFGAFSGHSTNWNMRAATDSLSLKPYVGMRANAGDCIEWNTATPEDADYKAFRNVLTGDGLPYLDVPGNHDLTTYNNAAKFPYTRTTADGIFERMARTADEWARDVPARGSANAVASTSDIAVMGVSSDLWAYRPNIASPNYAPPDPLTEATLTWMDQQLTALGSKPTWLMSHQLPLGQFASNPGGVDEYLRPWSRIAEVLDAHPNVLGWISGHWHIDPARADGVAKINVGSRSITAINAPSSQGLRSGWNAKQLQYGDGTLGPEYAKSMFIGYDGTDITLRWRNHNNGTWVQPQGGKYRRITL</sequence>
<reference evidence="1 2" key="1">
    <citation type="submission" date="2018-07" db="EMBL/GenBank/DDBJ databases">
        <title>Arthrobacter sp. nov., isolated from raw cow's milk with high bacterial count.</title>
        <authorList>
            <person name="Hahne J."/>
            <person name="Isele D."/>
            <person name="Lipski A."/>
        </authorList>
    </citation>
    <scope>NUCLEOTIDE SEQUENCE [LARGE SCALE GENOMIC DNA]</scope>
    <source>
        <strain evidence="1 2">JZ R-183</strain>
    </source>
</reference>
<dbReference type="EMBL" id="QQXL01000001">
    <property type="protein sequence ID" value="RKW71738.1"/>
    <property type="molecule type" value="Genomic_DNA"/>
</dbReference>
<comment type="caution">
    <text evidence="1">The sequence shown here is derived from an EMBL/GenBank/DDBJ whole genome shotgun (WGS) entry which is preliminary data.</text>
</comment>
<name>A0A496PMH8_9MICC</name>
<dbReference type="Proteomes" id="UP000273119">
    <property type="component" value="Unassembled WGS sequence"/>
</dbReference>
<evidence type="ECO:0000313" key="2">
    <source>
        <dbReference type="Proteomes" id="UP000273119"/>
    </source>
</evidence>
<proteinExistence type="predicted"/>
<dbReference type="InterPro" id="IPR029052">
    <property type="entry name" value="Metallo-depent_PP-like"/>
</dbReference>
<evidence type="ECO:0008006" key="3">
    <source>
        <dbReference type="Google" id="ProtNLM"/>
    </source>
</evidence>
<organism evidence="1 2">
    <name type="scientific">Galactobacter caseinivorans</name>
    <dbReference type="NCBI Taxonomy" id="2676123"/>
    <lineage>
        <taxon>Bacteria</taxon>
        <taxon>Bacillati</taxon>
        <taxon>Actinomycetota</taxon>
        <taxon>Actinomycetes</taxon>
        <taxon>Micrococcales</taxon>
        <taxon>Micrococcaceae</taxon>
        <taxon>Galactobacter</taxon>
    </lineage>
</organism>
<evidence type="ECO:0000313" key="1">
    <source>
        <dbReference type="EMBL" id="RKW71738.1"/>
    </source>
</evidence>
<accession>A0A496PMH8</accession>